<dbReference type="InterPro" id="IPR000504">
    <property type="entry name" value="RRM_dom"/>
</dbReference>
<evidence type="ECO:0000259" key="8">
    <source>
        <dbReference type="PROSITE" id="PS50102"/>
    </source>
</evidence>
<organism evidence="11">
    <name type="scientific">Hymenolepis diminuta</name>
    <name type="common">Rat tapeworm</name>
    <dbReference type="NCBI Taxonomy" id="6216"/>
    <lineage>
        <taxon>Eukaryota</taxon>
        <taxon>Metazoa</taxon>
        <taxon>Spiralia</taxon>
        <taxon>Lophotrochozoa</taxon>
        <taxon>Platyhelminthes</taxon>
        <taxon>Cestoda</taxon>
        <taxon>Eucestoda</taxon>
        <taxon>Cyclophyllidea</taxon>
        <taxon>Hymenolepididae</taxon>
        <taxon>Hymenolepis</taxon>
    </lineage>
</organism>
<evidence type="ECO:0000313" key="9">
    <source>
        <dbReference type="EMBL" id="VDL62560.1"/>
    </source>
</evidence>
<dbReference type="SMART" id="SM00360">
    <property type="entry name" value="RRM"/>
    <property type="match status" value="3"/>
</dbReference>
<keyword evidence="2" id="KW-0507">mRNA processing</keyword>
<dbReference type="GO" id="GO:0003723">
    <property type="term" value="F:RNA binding"/>
    <property type="evidence" value="ECO:0007669"/>
    <property type="project" value="UniProtKB-UniRule"/>
</dbReference>
<dbReference type="Proteomes" id="UP000274504">
    <property type="component" value="Unassembled WGS sequence"/>
</dbReference>
<keyword evidence="5" id="KW-0508">mRNA splicing</keyword>
<dbReference type="Pfam" id="PF00076">
    <property type="entry name" value="RRM_1"/>
    <property type="match status" value="1"/>
</dbReference>
<reference evidence="11" key="1">
    <citation type="submission" date="2016-04" db="UniProtKB">
        <authorList>
            <consortium name="WormBaseParasite"/>
        </authorList>
    </citation>
    <scope>IDENTIFICATION</scope>
</reference>
<evidence type="ECO:0000256" key="3">
    <source>
        <dbReference type="ARBA" id="ARBA00022737"/>
    </source>
</evidence>
<evidence type="ECO:0000313" key="10">
    <source>
        <dbReference type="Proteomes" id="UP000274504"/>
    </source>
</evidence>
<evidence type="ECO:0000256" key="4">
    <source>
        <dbReference type="ARBA" id="ARBA00022884"/>
    </source>
</evidence>
<evidence type="ECO:0000256" key="7">
    <source>
        <dbReference type="SAM" id="MobiDB-lite"/>
    </source>
</evidence>
<evidence type="ECO:0000256" key="6">
    <source>
        <dbReference type="PROSITE-ProRule" id="PRU00176"/>
    </source>
</evidence>
<dbReference type="GO" id="GO:0008380">
    <property type="term" value="P:RNA splicing"/>
    <property type="evidence" value="ECO:0007669"/>
    <property type="project" value="UniProtKB-KW"/>
</dbReference>
<dbReference type="Gene3D" id="3.30.70.330">
    <property type="match status" value="3"/>
</dbReference>
<proteinExistence type="inferred from homology"/>
<dbReference type="OrthoDB" id="431068at2759"/>
<dbReference type="InterPro" id="IPR050666">
    <property type="entry name" value="ESRP"/>
</dbReference>
<dbReference type="Gene3D" id="3.30.420.10">
    <property type="entry name" value="Ribonuclease H-like superfamily/Ribonuclease H"/>
    <property type="match status" value="1"/>
</dbReference>
<evidence type="ECO:0000313" key="11">
    <source>
        <dbReference type="WBParaSite" id="HDID_0001003501-mRNA-1"/>
    </source>
</evidence>
<reference evidence="9 10" key="2">
    <citation type="submission" date="2018-11" db="EMBL/GenBank/DDBJ databases">
        <authorList>
            <consortium name="Pathogen Informatics"/>
        </authorList>
    </citation>
    <scope>NUCLEOTIDE SEQUENCE [LARGE SCALE GENOMIC DNA]</scope>
</reference>
<evidence type="ECO:0000256" key="5">
    <source>
        <dbReference type="ARBA" id="ARBA00023187"/>
    </source>
</evidence>
<dbReference type="GO" id="GO:0006397">
    <property type="term" value="P:mRNA processing"/>
    <property type="evidence" value="ECO:0007669"/>
    <property type="project" value="UniProtKB-KW"/>
</dbReference>
<gene>
    <name evidence="9" type="ORF">HDID_LOCUS10033</name>
</gene>
<dbReference type="PROSITE" id="PS50102">
    <property type="entry name" value="RRM"/>
    <property type="match status" value="1"/>
</dbReference>
<protein>
    <submittedName>
        <fullName evidence="11">RRM domain-containing protein</fullName>
    </submittedName>
</protein>
<feature type="domain" description="RRM" evidence="8">
    <location>
        <begin position="465"/>
        <end position="546"/>
    </location>
</feature>
<comment type="similarity">
    <text evidence="1">Belongs to the ESRP family.</text>
</comment>
<dbReference type="InterPro" id="IPR012677">
    <property type="entry name" value="Nucleotide-bd_a/b_plait_sf"/>
</dbReference>
<keyword evidence="4 6" id="KW-0694">RNA-binding</keyword>
<sequence>MSSTLAKEGSVTMVTTSSHLPLLGYSEEERQQQILSSTSPLTNNPSMIQELMELHCSERQSPPDYLVLLHIASFGKQGSGLGSDESHVSMLTAKIFDIQEHTVNGAEWQTPVRMPDPNSRPYSPDESGESITISNREEMGVSEECYAFTGLQLSDVTKAPPLWEALETMDNWIITHGLFYSTNGTKESNFELAVDGGTGLRLVLHQSLDHPIEKTYRRFPYLCQFIDIKKAFMLLYWKTDSSFTMIDMLQSLNLRIPDYPPNFSPEAATWVPSTVNQIMATNSMPNACHSFGRKTMSEYPQFGYWPLVYCRTMANLCERMTSDGAQWKTFEKVNLFCQPKFVRSTDNVPDDVVVRARGLPWQATNIEVKHFFRGLNIAPGGIALVLSKAGRRNGEAVIRFTTREQRDLALKKHKHHMNQRYIEIYAANSVEFIAVAGGKLAFIIFLCETQEAETYLNKFTSSCQSLIRMRGLPYTVSTEEIIDFFAKTGCQVQFDREGILFVNRKDGRATGDAFVMFATDAEAEKALKNHRQHIGNRYIELFRSTPAEVNQVMNAVLKQAIDILPSLWPTTFDPDKYLSQSGPLLDLQSPTMFSSASKGSLFIPNPNFTLPMLNMPPMTLTVPNTLGNLLPGSSPNSPLLSSGHLLRIKGMPPGTTVNDILNFLGSYWQAVALHGIHLIYTATGEASGEAFVRFISQQVVQMVLTDKQGHPITNAATGVQANVQLSPATLADMVDFISIPGTQSSINWSTVGTANAAAAAAAFVAQVNPYPHLFAAAASGAASPLHTHLFMQMRAVAPFATNTSPLSVLPTPAAGLTITAAQSPSSIKTDADILCQTGVRAVKMIVLIRFKVSVEI</sequence>
<dbReference type="SUPFAM" id="SSF54928">
    <property type="entry name" value="RNA-binding domain, RBD"/>
    <property type="match status" value="2"/>
</dbReference>
<accession>A0A158QG66</accession>
<dbReference type="PANTHER" id="PTHR13976">
    <property type="entry name" value="HETEROGENEOUS NUCLEAR RIBONUCLEOPROTEIN-RELATED"/>
    <property type="match status" value="1"/>
</dbReference>
<evidence type="ECO:0000256" key="1">
    <source>
        <dbReference type="ARBA" id="ARBA00008866"/>
    </source>
</evidence>
<name>A0A158QG66_HYMDI</name>
<keyword evidence="3" id="KW-0677">Repeat</keyword>
<dbReference type="WBParaSite" id="HDID_0001003501-mRNA-1">
    <property type="protein sequence ID" value="HDID_0001003501-mRNA-1"/>
    <property type="gene ID" value="HDID_0001003501"/>
</dbReference>
<evidence type="ECO:0000256" key="2">
    <source>
        <dbReference type="ARBA" id="ARBA00022664"/>
    </source>
</evidence>
<dbReference type="AlphaFoldDB" id="A0A158QG66"/>
<feature type="region of interest" description="Disordered" evidence="7">
    <location>
        <begin position="109"/>
        <end position="129"/>
    </location>
</feature>
<dbReference type="InterPro" id="IPR036397">
    <property type="entry name" value="RNaseH_sf"/>
</dbReference>
<dbReference type="EMBL" id="UYSG01011494">
    <property type="protein sequence ID" value="VDL62560.1"/>
    <property type="molecule type" value="Genomic_DNA"/>
</dbReference>
<dbReference type="STRING" id="6216.A0A158QG66"/>
<dbReference type="InterPro" id="IPR035979">
    <property type="entry name" value="RBD_domain_sf"/>
</dbReference>